<gene>
    <name evidence="1" type="ORF">TVAG_021280</name>
</gene>
<proteinExistence type="predicted"/>
<reference evidence="1" key="1">
    <citation type="submission" date="2006-10" db="EMBL/GenBank/DDBJ databases">
        <authorList>
            <person name="Amadeo P."/>
            <person name="Zhao Q."/>
            <person name="Wortman J."/>
            <person name="Fraser-Liggett C."/>
            <person name="Carlton J."/>
        </authorList>
    </citation>
    <scope>NUCLEOTIDE SEQUENCE</scope>
    <source>
        <strain evidence="1">G3</strain>
    </source>
</reference>
<dbReference type="VEuPathDB" id="TrichDB:TVAGG3_0677700"/>
<dbReference type="VEuPathDB" id="TrichDB:TVAG_021280"/>
<protein>
    <submittedName>
        <fullName evidence="1">Uncharacterized protein</fullName>
    </submittedName>
</protein>
<reference evidence="1" key="2">
    <citation type="journal article" date="2007" name="Science">
        <title>Draft genome sequence of the sexually transmitted pathogen Trichomonas vaginalis.</title>
        <authorList>
            <person name="Carlton J.M."/>
            <person name="Hirt R.P."/>
            <person name="Silva J.C."/>
            <person name="Delcher A.L."/>
            <person name="Schatz M."/>
            <person name="Zhao Q."/>
            <person name="Wortman J.R."/>
            <person name="Bidwell S.L."/>
            <person name="Alsmark U.C.M."/>
            <person name="Besteiro S."/>
            <person name="Sicheritz-Ponten T."/>
            <person name="Noel C.J."/>
            <person name="Dacks J.B."/>
            <person name="Foster P.G."/>
            <person name="Simillion C."/>
            <person name="Van de Peer Y."/>
            <person name="Miranda-Saavedra D."/>
            <person name="Barton G.J."/>
            <person name="Westrop G.D."/>
            <person name="Mueller S."/>
            <person name="Dessi D."/>
            <person name="Fiori P.L."/>
            <person name="Ren Q."/>
            <person name="Paulsen I."/>
            <person name="Zhang H."/>
            <person name="Bastida-Corcuera F.D."/>
            <person name="Simoes-Barbosa A."/>
            <person name="Brown M.T."/>
            <person name="Hayes R.D."/>
            <person name="Mukherjee M."/>
            <person name="Okumura C.Y."/>
            <person name="Schneider R."/>
            <person name="Smith A.J."/>
            <person name="Vanacova S."/>
            <person name="Villalvazo M."/>
            <person name="Haas B.J."/>
            <person name="Pertea M."/>
            <person name="Feldblyum T.V."/>
            <person name="Utterback T.R."/>
            <person name="Shu C.L."/>
            <person name="Osoegawa K."/>
            <person name="de Jong P.J."/>
            <person name="Hrdy I."/>
            <person name="Horvathova L."/>
            <person name="Zubacova Z."/>
            <person name="Dolezal P."/>
            <person name="Malik S.B."/>
            <person name="Logsdon J.M. Jr."/>
            <person name="Henze K."/>
            <person name="Gupta A."/>
            <person name="Wang C.C."/>
            <person name="Dunne R.L."/>
            <person name="Upcroft J.A."/>
            <person name="Upcroft P."/>
            <person name="White O."/>
            <person name="Salzberg S.L."/>
            <person name="Tang P."/>
            <person name="Chiu C.-H."/>
            <person name="Lee Y.-S."/>
            <person name="Embley T.M."/>
            <person name="Coombs G.H."/>
            <person name="Mottram J.C."/>
            <person name="Tachezy J."/>
            <person name="Fraser-Liggett C.M."/>
            <person name="Johnson P.J."/>
        </authorList>
    </citation>
    <scope>NUCLEOTIDE SEQUENCE [LARGE SCALE GENOMIC DNA]</scope>
    <source>
        <strain evidence="1">G3</strain>
    </source>
</reference>
<dbReference type="RefSeq" id="XP_001581169.1">
    <property type="nucleotide sequence ID" value="XM_001581119.1"/>
</dbReference>
<dbReference type="AlphaFoldDB" id="A2DHB0"/>
<name>A2DHB0_TRIV3</name>
<dbReference type="InParanoid" id="A2DHB0"/>
<dbReference type="VEuPathDB" id="TrichDB:TVAGG3_0227050"/>
<evidence type="ECO:0000313" key="1">
    <source>
        <dbReference type="EMBL" id="EAY20183.1"/>
    </source>
</evidence>
<evidence type="ECO:0000313" key="2">
    <source>
        <dbReference type="Proteomes" id="UP000001542"/>
    </source>
</evidence>
<sequence length="84" mass="9624">MSHVFLNILVTKLRSDQAFKHIAFIGNRYLPALTKSYFSYLTFPVFKDVSGLTVYKCTFKHGVASVINVQGNPWETTQKRPQDL</sequence>
<dbReference type="KEGG" id="tva:5465717"/>
<dbReference type="Proteomes" id="UP000001542">
    <property type="component" value="Unassembled WGS sequence"/>
</dbReference>
<accession>A2DHB0</accession>
<organism evidence="1 2">
    <name type="scientific">Trichomonas vaginalis (strain ATCC PRA-98 / G3)</name>
    <dbReference type="NCBI Taxonomy" id="412133"/>
    <lineage>
        <taxon>Eukaryota</taxon>
        <taxon>Metamonada</taxon>
        <taxon>Parabasalia</taxon>
        <taxon>Trichomonadida</taxon>
        <taxon>Trichomonadidae</taxon>
        <taxon>Trichomonas</taxon>
    </lineage>
</organism>
<dbReference type="EMBL" id="DS113200">
    <property type="protein sequence ID" value="EAY20183.1"/>
    <property type="molecule type" value="Genomic_DNA"/>
</dbReference>
<keyword evidence="2" id="KW-1185">Reference proteome</keyword>